<organism evidence="3 4">
    <name type="scientific">Haloarcula rubra</name>
    <dbReference type="NCBI Taxonomy" id="2487747"/>
    <lineage>
        <taxon>Archaea</taxon>
        <taxon>Methanobacteriati</taxon>
        <taxon>Methanobacteriota</taxon>
        <taxon>Stenosarchaea group</taxon>
        <taxon>Halobacteria</taxon>
        <taxon>Halobacteriales</taxon>
        <taxon>Haloarculaceae</taxon>
        <taxon>Haloarcula</taxon>
    </lineage>
</organism>
<dbReference type="Pfam" id="PF24336">
    <property type="entry name" value="DUF7504"/>
    <property type="match status" value="1"/>
</dbReference>
<feature type="domain" description="DICT" evidence="2">
    <location>
        <begin position="335"/>
        <end position="451"/>
    </location>
</feature>
<reference evidence="3 4" key="1">
    <citation type="submission" date="2021-06" db="EMBL/GenBank/DDBJ databases">
        <title>Halomicroarcula sp. a new haloarchaeum isolated from saline soil.</title>
        <authorList>
            <person name="Duran-Viseras A."/>
            <person name="Sanchez-Porro C."/>
            <person name="Ventosa A."/>
        </authorList>
    </citation>
    <scope>NUCLEOTIDE SEQUENCE [LARGE SCALE GENOMIC DNA]</scope>
    <source>
        <strain evidence="3 4">F13</strain>
    </source>
</reference>
<feature type="compositionally biased region" description="Basic and acidic residues" evidence="1">
    <location>
        <begin position="223"/>
        <end position="237"/>
    </location>
</feature>
<dbReference type="InterPro" id="IPR019278">
    <property type="entry name" value="DICT_dom"/>
</dbReference>
<dbReference type="InterPro" id="IPR055927">
    <property type="entry name" value="DUF7504"/>
</dbReference>
<dbReference type="RefSeq" id="WP_220616529.1">
    <property type="nucleotide sequence ID" value="NZ_RKLR01000001.1"/>
</dbReference>
<dbReference type="Pfam" id="PF10069">
    <property type="entry name" value="DICT"/>
    <property type="match status" value="1"/>
</dbReference>
<dbReference type="AlphaFoldDB" id="A0AAW4PMS1"/>
<proteinExistence type="predicted"/>
<dbReference type="Gene3D" id="3.40.50.300">
    <property type="entry name" value="P-loop containing nucleotide triphosphate hydrolases"/>
    <property type="match status" value="1"/>
</dbReference>
<evidence type="ECO:0000259" key="2">
    <source>
        <dbReference type="Pfam" id="PF10069"/>
    </source>
</evidence>
<keyword evidence="4" id="KW-1185">Reference proteome</keyword>
<protein>
    <recommendedName>
        <fullName evidence="2">DICT domain-containing protein</fullName>
    </recommendedName>
</protein>
<gene>
    <name evidence="3" type="ORF">EGH21_00560</name>
</gene>
<sequence>MYAIGDDLPVEGFEPGSTLLVVGPPMTGKRTLVTRLLAHGFDHGEAVAVLSTDASAADVRESLSDAAGRPVDTLPVGVVDCVSDSHGATELASLDGSVGSPADLTGLGMELTQVLEALYTEYSTRIRFGLFSLTTMSLYTSPEQVVRFLHVVTNRISEANGVGFVVAHSDTMDPEHLQRLRSFVDGVVEVREADGRSELRVLGVEPEPTPWTPFDQTDGSPDPTDRSPRVDQTDRPLPDSLRSVLDSVRADSPTLTVCNYEGPPDALESVERYFDRHGVTVREASLDVAQPRSVALLHHGDDLLASESVTALAAAIDIQSDGDDAFTDRRTSDLLRQLDRSVFGAAAADKNLLVDVSHTIELLADRVGSGRLHAGFQQLSRLVDDPRSARIYERLADTGVDVHVYGADDTDSPLPGVTVHGGETTELAESWFVVFDGDGDPTRRAALLAVERDAGEGYEGFWTYDSDIVGRVDAYLTETYGDASTGREREPVTD</sequence>
<evidence type="ECO:0000313" key="3">
    <source>
        <dbReference type="EMBL" id="MBX0321509.1"/>
    </source>
</evidence>
<evidence type="ECO:0000256" key="1">
    <source>
        <dbReference type="SAM" id="MobiDB-lite"/>
    </source>
</evidence>
<accession>A0AAW4PMS1</accession>
<name>A0AAW4PMS1_9EURY</name>
<evidence type="ECO:0000313" key="4">
    <source>
        <dbReference type="Proteomes" id="UP001430377"/>
    </source>
</evidence>
<comment type="caution">
    <text evidence="3">The sequence shown here is derived from an EMBL/GenBank/DDBJ whole genome shotgun (WGS) entry which is preliminary data.</text>
</comment>
<dbReference type="InterPro" id="IPR027417">
    <property type="entry name" value="P-loop_NTPase"/>
</dbReference>
<feature type="region of interest" description="Disordered" evidence="1">
    <location>
        <begin position="201"/>
        <end position="239"/>
    </location>
</feature>
<dbReference type="EMBL" id="RKLR01000001">
    <property type="protein sequence ID" value="MBX0321509.1"/>
    <property type="molecule type" value="Genomic_DNA"/>
</dbReference>
<dbReference type="SUPFAM" id="SSF52540">
    <property type="entry name" value="P-loop containing nucleoside triphosphate hydrolases"/>
    <property type="match status" value="1"/>
</dbReference>
<dbReference type="Proteomes" id="UP001430377">
    <property type="component" value="Unassembled WGS sequence"/>
</dbReference>